<organism evidence="11 12">
    <name type="scientific">Bilifractor porci</name>
    <dbReference type="NCBI Taxonomy" id="2606636"/>
    <lineage>
        <taxon>Bacteria</taxon>
        <taxon>Bacillati</taxon>
        <taxon>Bacillota</taxon>
        <taxon>Clostridia</taxon>
        <taxon>Lachnospirales</taxon>
        <taxon>Lachnospiraceae</taxon>
        <taxon>Bilifractor</taxon>
    </lineage>
</organism>
<evidence type="ECO:0000256" key="3">
    <source>
        <dbReference type="ARBA" id="ARBA00022670"/>
    </source>
</evidence>
<evidence type="ECO:0000256" key="1">
    <source>
        <dbReference type="ARBA" id="ARBA00006139"/>
    </source>
</evidence>
<comment type="function">
    <text evidence="9">This protein specifically catalyzes the removal of signal peptides from prolipoproteins.</text>
</comment>
<comment type="similarity">
    <text evidence="1 9 10">Belongs to the peptidase A8 family.</text>
</comment>
<dbReference type="InterPro" id="IPR001872">
    <property type="entry name" value="Peptidase_A8"/>
</dbReference>
<evidence type="ECO:0000256" key="5">
    <source>
        <dbReference type="ARBA" id="ARBA00022750"/>
    </source>
</evidence>
<keyword evidence="2 9" id="KW-1003">Cell membrane</keyword>
<evidence type="ECO:0000256" key="8">
    <source>
        <dbReference type="ARBA" id="ARBA00023136"/>
    </source>
</evidence>
<keyword evidence="4 9" id="KW-0812">Transmembrane</keyword>
<dbReference type="Pfam" id="PF01252">
    <property type="entry name" value="Peptidase_A8"/>
    <property type="match status" value="1"/>
</dbReference>
<dbReference type="GO" id="GO:0006508">
    <property type="term" value="P:proteolysis"/>
    <property type="evidence" value="ECO:0007669"/>
    <property type="project" value="UniProtKB-KW"/>
</dbReference>
<feature type="transmembrane region" description="Helical" evidence="9">
    <location>
        <begin position="129"/>
        <end position="161"/>
    </location>
</feature>
<evidence type="ECO:0000313" key="12">
    <source>
        <dbReference type="Proteomes" id="UP000466864"/>
    </source>
</evidence>
<keyword evidence="12" id="KW-1185">Reference proteome</keyword>
<evidence type="ECO:0000256" key="4">
    <source>
        <dbReference type="ARBA" id="ARBA00022692"/>
    </source>
</evidence>
<dbReference type="RefSeq" id="WP_154456617.1">
    <property type="nucleotide sequence ID" value="NZ_VUMV01000001.1"/>
</dbReference>
<comment type="pathway">
    <text evidence="9">Protein modification; lipoprotein biosynthesis (signal peptide cleavage).</text>
</comment>
<sequence>MSSEQKKYSAPLLYAGMVLFVFALVLIDQFTKHLAVIYLKNQPPAVLIPGILQLQYLENRGAAFSMLQNRQGFFYVLTTVFLILIILFMRKVPKTRRMRPLILTLLVLAAGACGNLIDRVVSKYVVDFIYFVVIDFPVFNVADIYVTLSVISLIILILFHYRDNDLDFLKKKKAA</sequence>
<evidence type="ECO:0000256" key="6">
    <source>
        <dbReference type="ARBA" id="ARBA00022801"/>
    </source>
</evidence>
<comment type="catalytic activity">
    <reaction evidence="9">
        <text>Release of signal peptides from bacterial membrane prolipoproteins. Hydrolyzes -Xaa-Yaa-Zaa-|-(S,diacylglyceryl)Cys-, in which Xaa is hydrophobic (preferably Leu), and Yaa (Ala or Ser) and Zaa (Gly or Ala) have small, neutral side chains.</text>
        <dbReference type="EC" id="3.4.23.36"/>
    </reaction>
</comment>
<feature type="active site" evidence="9">
    <location>
        <position position="143"/>
    </location>
</feature>
<reference evidence="11 12" key="1">
    <citation type="submission" date="2019-08" db="EMBL/GenBank/DDBJ databases">
        <title>In-depth cultivation of the pig gut microbiome towards novel bacterial diversity and tailored functional studies.</title>
        <authorList>
            <person name="Wylensek D."/>
            <person name="Hitch T.C.A."/>
            <person name="Clavel T."/>
        </authorList>
    </citation>
    <scope>NUCLEOTIDE SEQUENCE [LARGE SCALE GENOMIC DNA]</scope>
    <source>
        <strain evidence="11 12">Oil+RF-744-WCA-WT-13</strain>
    </source>
</reference>
<keyword evidence="5 9" id="KW-0064">Aspartyl protease</keyword>
<evidence type="ECO:0000256" key="2">
    <source>
        <dbReference type="ARBA" id="ARBA00022475"/>
    </source>
</evidence>
<dbReference type="UniPathway" id="UPA00665"/>
<dbReference type="PRINTS" id="PR00781">
    <property type="entry name" value="LIPOSIGPTASE"/>
</dbReference>
<evidence type="ECO:0000256" key="7">
    <source>
        <dbReference type="ARBA" id="ARBA00022989"/>
    </source>
</evidence>
<feature type="transmembrane region" description="Helical" evidence="9">
    <location>
        <begin position="12"/>
        <end position="31"/>
    </location>
</feature>
<name>A0A7X2TN81_9FIRM</name>
<feature type="transmembrane region" description="Helical" evidence="9">
    <location>
        <begin position="72"/>
        <end position="89"/>
    </location>
</feature>
<dbReference type="NCBIfam" id="TIGR00077">
    <property type="entry name" value="lspA"/>
    <property type="match status" value="1"/>
</dbReference>
<dbReference type="PANTHER" id="PTHR33695">
    <property type="entry name" value="LIPOPROTEIN SIGNAL PEPTIDASE"/>
    <property type="match status" value="1"/>
</dbReference>
<dbReference type="GO" id="GO:0005886">
    <property type="term" value="C:plasma membrane"/>
    <property type="evidence" value="ECO:0007669"/>
    <property type="project" value="UniProtKB-SubCell"/>
</dbReference>
<keyword evidence="8 9" id="KW-0472">Membrane</keyword>
<comment type="caution">
    <text evidence="11">The sequence shown here is derived from an EMBL/GenBank/DDBJ whole genome shotgun (WGS) entry which is preliminary data.</text>
</comment>
<feature type="transmembrane region" description="Helical" evidence="9">
    <location>
        <begin position="101"/>
        <end position="117"/>
    </location>
</feature>
<keyword evidence="7 9" id="KW-1133">Transmembrane helix</keyword>
<comment type="subcellular location">
    <subcellularLocation>
        <location evidence="9">Cell membrane</location>
        <topology evidence="9">Multi-pass membrane protein</topology>
    </subcellularLocation>
</comment>
<feature type="active site" evidence="9">
    <location>
        <position position="127"/>
    </location>
</feature>
<dbReference type="PANTHER" id="PTHR33695:SF1">
    <property type="entry name" value="LIPOPROTEIN SIGNAL PEPTIDASE"/>
    <property type="match status" value="1"/>
</dbReference>
<protein>
    <recommendedName>
        <fullName evidence="9">Lipoprotein signal peptidase</fullName>
        <ecNumber evidence="9">3.4.23.36</ecNumber>
    </recommendedName>
    <alternativeName>
        <fullName evidence="9">Prolipoprotein signal peptidase</fullName>
    </alternativeName>
    <alternativeName>
        <fullName evidence="9">Signal peptidase II</fullName>
        <shortName evidence="9">SPase II</shortName>
    </alternativeName>
</protein>
<dbReference type="Proteomes" id="UP000466864">
    <property type="component" value="Unassembled WGS sequence"/>
</dbReference>
<dbReference type="GO" id="GO:0004190">
    <property type="term" value="F:aspartic-type endopeptidase activity"/>
    <property type="evidence" value="ECO:0007669"/>
    <property type="project" value="UniProtKB-UniRule"/>
</dbReference>
<evidence type="ECO:0000256" key="9">
    <source>
        <dbReference type="HAMAP-Rule" id="MF_00161"/>
    </source>
</evidence>
<keyword evidence="6 9" id="KW-0378">Hydrolase</keyword>
<evidence type="ECO:0000313" key="11">
    <source>
        <dbReference type="EMBL" id="MST80798.1"/>
    </source>
</evidence>
<dbReference type="EMBL" id="VUMV01000001">
    <property type="protein sequence ID" value="MST80798.1"/>
    <property type="molecule type" value="Genomic_DNA"/>
</dbReference>
<dbReference type="AlphaFoldDB" id="A0A7X2TN81"/>
<dbReference type="EC" id="3.4.23.36" evidence="9"/>
<keyword evidence="3 9" id="KW-0645">Protease</keyword>
<gene>
    <name evidence="9 11" type="primary">lspA</name>
    <name evidence="11" type="ORF">FYJ60_00405</name>
</gene>
<accession>A0A7X2TN81</accession>
<evidence type="ECO:0000256" key="10">
    <source>
        <dbReference type="RuleBase" id="RU004181"/>
    </source>
</evidence>
<proteinExistence type="inferred from homology"/>
<dbReference type="HAMAP" id="MF_00161">
    <property type="entry name" value="LspA"/>
    <property type="match status" value="1"/>
</dbReference>